<gene>
    <name evidence="2" type="ORF">CAMP_LOCUS16544</name>
</gene>
<reference evidence="2" key="1">
    <citation type="submission" date="2022-11" db="EMBL/GenBank/DDBJ databases">
        <authorList>
            <person name="Kikuchi T."/>
        </authorList>
    </citation>
    <scope>NUCLEOTIDE SEQUENCE</scope>
    <source>
        <strain evidence="2">PS1010</strain>
    </source>
</reference>
<evidence type="ECO:0000256" key="1">
    <source>
        <dbReference type="SAM" id="MobiDB-lite"/>
    </source>
</evidence>
<sequence>MIRSPKMEAQQSPTPPEELLSPRSPEQPASPTPSPRAPSPKKDMVKLIQNDIRPQQITIVHNKDTPQYCLVPCPVYHLNKKYQLRFSIHGIARIVCDCSYPELLVDPQKFTSLTSYVFKKFAGNLDPIVRRLELRENVKNYDPTIHVPPIVPHDMVSCEPKEEFNGNEYFKKCSNDHVGKPVHIIAVRGNNMILVCDCLDKLNYGTAASHIYSTRVVEYYHKKEVYSYSNPARRNFVAIPQTGFEVI</sequence>
<evidence type="ECO:0000313" key="3">
    <source>
        <dbReference type="Proteomes" id="UP001152747"/>
    </source>
</evidence>
<proteinExistence type="predicted"/>
<dbReference type="AlphaFoldDB" id="A0A9P1J1A3"/>
<comment type="caution">
    <text evidence="2">The sequence shown here is derived from an EMBL/GenBank/DDBJ whole genome shotgun (WGS) entry which is preliminary data.</text>
</comment>
<feature type="region of interest" description="Disordered" evidence="1">
    <location>
        <begin position="1"/>
        <end position="41"/>
    </location>
</feature>
<dbReference type="EMBL" id="CANHGI010000006">
    <property type="protein sequence ID" value="CAI5453907.1"/>
    <property type="molecule type" value="Genomic_DNA"/>
</dbReference>
<keyword evidence="3" id="KW-1185">Reference proteome</keyword>
<evidence type="ECO:0000313" key="2">
    <source>
        <dbReference type="EMBL" id="CAI5453907.1"/>
    </source>
</evidence>
<dbReference type="Proteomes" id="UP001152747">
    <property type="component" value="Unassembled WGS sequence"/>
</dbReference>
<feature type="compositionally biased region" description="Low complexity" evidence="1">
    <location>
        <begin position="17"/>
        <end position="27"/>
    </location>
</feature>
<accession>A0A9P1J1A3</accession>
<feature type="compositionally biased region" description="Pro residues" evidence="1">
    <location>
        <begin position="28"/>
        <end position="38"/>
    </location>
</feature>
<organism evidence="2 3">
    <name type="scientific">Caenorhabditis angaria</name>
    <dbReference type="NCBI Taxonomy" id="860376"/>
    <lineage>
        <taxon>Eukaryota</taxon>
        <taxon>Metazoa</taxon>
        <taxon>Ecdysozoa</taxon>
        <taxon>Nematoda</taxon>
        <taxon>Chromadorea</taxon>
        <taxon>Rhabditida</taxon>
        <taxon>Rhabditina</taxon>
        <taxon>Rhabditomorpha</taxon>
        <taxon>Rhabditoidea</taxon>
        <taxon>Rhabditidae</taxon>
        <taxon>Peloderinae</taxon>
        <taxon>Caenorhabditis</taxon>
    </lineage>
</organism>
<name>A0A9P1J1A3_9PELO</name>
<protein>
    <submittedName>
        <fullName evidence="2">Uncharacterized protein</fullName>
    </submittedName>
</protein>